<evidence type="ECO:0008006" key="4">
    <source>
        <dbReference type="Google" id="ProtNLM"/>
    </source>
</evidence>
<evidence type="ECO:0000256" key="1">
    <source>
        <dbReference type="SAM" id="MobiDB-lite"/>
    </source>
</evidence>
<keyword evidence="3" id="KW-1185">Reference proteome</keyword>
<proteinExistence type="predicted"/>
<dbReference type="EMBL" id="JAUSUT010000001">
    <property type="protein sequence ID" value="MDQ0378185.1"/>
    <property type="molecule type" value="Genomic_DNA"/>
</dbReference>
<evidence type="ECO:0000313" key="2">
    <source>
        <dbReference type="EMBL" id="MDQ0378185.1"/>
    </source>
</evidence>
<protein>
    <recommendedName>
        <fullName evidence="4">Glycosyl transferase family 2</fullName>
    </recommendedName>
</protein>
<feature type="compositionally biased region" description="Basic residues" evidence="1">
    <location>
        <begin position="89"/>
        <end position="102"/>
    </location>
</feature>
<feature type="region of interest" description="Disordered" evidence="1">
    <location>
        <begin position="46"/>
        <end position="102"/>
    </location>
</feature>
<dbReference type="RefSeq" id="WP_306990781.1">
    <property type="nucleotide sequence ID" value="NZ_JAUSUT010000001.1"/>
</dbReference>
<evidence type="ECO:0000313" key="3">
    <source>
        <dbReference type="Proteomes" id="UP001229651"/>
    </source>
</evidence>
<feature type="compositionally biased region" description="Pro residues" evidence="1">
    <location>
        <begin position="56"/>
        <end position="65"/>
    </location>
</feature>
<name>A0ABU0ESA8_9PSEU</name>
<gene>
    <name evidence="2" type="ORF">FB470_002179</name>
</gene>
<accession>A0ABU0ESA8</accession>
<reference evidence="2 3" key="1">
    <citation type="submission" date="2023-07" db="EMBL/GenBank/DDBJ databases">
        <title>Sequencing the genomes of 1000 actinobacteria strains.</title>
        <authorList>
            <person name="Klenk H.-P."/>
        </authorList>
    </citation>
    <scope>NUCLEOTIDE SEQUENCE [LARGE SCALE GENOMIC DNA]</scope>
    <source>
        <strain evidence="2 3">DSM 45805</strain>
    </source>
</reference>
<comment type="caution">
    <text evidence="2">The sequence shown here is derived from an EMBL/GenBank/DDBJ whole genome shotgun (WGS) entry which is preliminary data.</text>
</comment>
<organism evidence="2 3">
    <name type="scientific">Amycolatopsis thermophila</name>
    <dbReference type="NCBI Taxonomy" id="206084"/>
    <lineage>
        <taxon>Bacteria</taxon>
        <taxon>Bacillati</taxon>
        <taxon>Actinomycetota</taxon>
        <taxon>Actinomycetes</taxon>
        <taxon>Pseudonocardiales</taxon>
        <taxon>Pseudonocardiaceae</taxon>
        <taxon>Amycolatopsis</taxon>
    </lineage>
</organism>
<sequence>MALARATSEIVRTLDADDLLLPGALARDVQALSRVAWCTSACVDLLPDGSTRPGPDDPPGGPVPPGRFFKHEAHDADGGRPGTAGRATALRRSRRPTTLRDR</sequence>
<dbReference type="Proteomes" id="UP001229651">
    <property type="component" value="Unassembled WGS sequence"/>
</dbReference>
<feature type="compositionally biased region" description="Basic and acidic residues" evidence="1">
    <location>
        <begin position="69"/>
        <end position="78"/>
    </location>
</feature>